<dbReference type="Proteomes" id="UP000249891">
    <property type="component" value="Unassembled WGS sequence"/>
</dbReference>
<dbReference type="EMBL" id="UAVS01000005">
    <property type="protein sequence ID" value="SQA93923.1"/>
    <property type="molecule type" value="Genomic_DNA"/>
</dbReference>
<organism evidence="2 4">
    <name type="scientific">Capnocytophaga ochracea</name>
    <dbReference type="NCBI Taxonomy" id="1018"/>
    <lineage>
        <taxon>Bacteria</taxon>
        <taxon>Pseudomonadati</taxon>
        <taxon>Bacteroidota</taxon>
        <taxon>Flavobacteriia</taxon>
        <taxon>Flavobacteriales</taxon>
        <taxon>Flavobacteriaceae</taxon>
        <taxon>Capnocytophaga</taxon>
    </lineage>
</organism>
<sequence length="96" mass="11326">MESFANNLICLISELKAELQKKDSYFPAHQLEKAIYIFSIIRDNISSKSFGDNLSNDLDKIMRWSIDSWPWDNLITKKTWSIIEEYNKIKKTLPIK</sequence>
<protein>
    <submittedName>
        <fullName evidence="2">Uncharacterized protein</fullName>
    </submittedName>
</protein>
<dbReference type="EMBL" id="UARG01000017">
    <property type="protein sequence ID" value="SQA78851.1"/>
    <property type="molecule type" value="Genomic_DNA"/>
</dbReference>
<evidence type="ECO:0000313" key="1">
    <source>
        <dbReference type="EMBL" id="SQA78851.1"/>
    </source>
</evidence>
<accession>A0A2X2T0E8</accession>
<name>A0A2X2T0E8_CAPOC</name>
<dbReference type="Proteomes" id="UP000250169">
    <property type="component" value="Unassembled WGS sequence"/>
</dbReference>
<proteinExistence type="predicted"/>
<dbReference type="AlphaFoldDB" id="A0A2X2T0E8"/>
<evidence type="ECO:0000313" key="2">
    <source>
        <dbReference type="EMBL" id="SQA93923.1"/>
    </source>
</evidence>
<dbReference type="RefSeq" id="WP_002672917.1">
    <property type="nucleotide sequence ID" value="NZ_CAJPNJ010000140.1"/>
</dbReference>
<evidence type="ECO:0000313" key="4">
    <source>
        <dbReference type="Proteomes" id="UP000250169"/>
    </source>
</evidence>
<evidence type="ECO:0000313" key="3">
    <source>
        <dbReference type="Proteomes" id="UP000249891"/>
    </source>
</evidence>
<gene>
    <name evidence="2" type="ORF">NCTC11545_01302</name>
    <name evidence="1" type="ORF">NCTC11546_02100</name>
</gene>
<dbReference type="GeneID" id="29675742"/>
<reference evidence="3 4" key="1">
    <citation type="submission" date="2018-06" db="EMBL/GenBank/DDBJ databases">
        <authorList>
            <consortium name="Pathogen Informatics"/>
            <person name="Doyle S."/>
        </authorList>
    </citation>
    <scope>NUCLEOTIDE SEQUENCE [LARGE SCALE GENOMIC DNA]</scope>
    <source>
        <strain evidence="2 4">NCTC11545</strain>
        <strain evidence="1 3">NCTC11546</strain>
    </source>
</reference>